<evidence type="ECO:0000313" key="4">
    <source>
        <dbReference type="Proteomes" id="UP001157114"/>
    </source>
</evidence>
<evidence type="ECO:0000259" key="2">
    <source>
        <dbReference type="PROSITE" id="PS51272"/>
    </source>
</evidence>
<gene>
    <name evidence="3" type="ORF">MU1_05100</name>
</gene>
<dbReference type="InterPro" id="IPR025883">
    <property type="entry name" value="Cadherin-like_domain"/>
</dbReference>
<dbReference type="PANTHER" id="PTHR43308">
    <property type="entry name" value="OUTER MEMBRANE PROTEIN ALPHA-RELATED"/>
    <property type="match status" value="1"/>
</dbReference>
<dbReference type="EMBL" id="BSSQ01000001">
    <property type="protein sequence ID" value="GLX66166.1"/>
    <property type="molecule type" value="Genomic_DNA"/>
</dbReference>
<evidence type="ECO:0000313" key="3">
    <source>
        <dbReference type="EMBL" id="GLX66166.1"/>
    </source>
</evidence>
<feature type="domain" description="SLH" evidence="2">
    <location>
        <begin position="158"/>
        <end position="220"/>
    </location>
</feature>
<dbReference type="PROSITE" id="PS51272">
    <property type="entry name" value="SLH"/>
    <property type="match status" value="3"/>
</dbReference>
<dbReference type="Pfam" id="PF12733">
    <property type="entry name" value="Cadherin-like"/>
    <property type="match status" value="1"/>
</dbReference>
<protein>
    <recommendedName>
        <fullName evidence="2">SLH domain-containing protein</fullName>
    </recommendedName>
</protein>
<dbReference type="InterPro" id="IPR051465">
    <property type="entry name" value="Cell_Envelope_Struct_Comp"/>
</dbReference>
<feature type="signal peptide" evidence="1">
    <location>
        <begin position="1"/>
        <end position="27"/>
    </location>
</feature>
<dbReference type="InterPro" id="IPR001119">
    <property type="entry name" value="SLH_dom"/>
</dbReference>
<reference evidence="3 4" key="1">
    <citation type="submission" date="2023-03" db="EMBL/GenBank/DDBJ databases">
        <title>Draft genome sequence of the bacteria which degrade cell wall of Tricholomamatutake.</title>
        <authorList>
            <person name="Konishi Y."/>
            <person name="Fukuta Y."/>
            <person name="Shirasaka N."/>
        </authorList>
    </citation>
    <scope>NUCLEOTIDE SEQUENCE [LARGE SCALE GENOMIC DNA]</scope>
    <source>
        <strain evidence="4">mu1</strain>
    </source>
</reference>
<evidence type="ECO:0000256" key="1">
    <source>
        <dbReference type="SAM" id="SignalP"/>
    </source>
</evidence>
<feature type="chain" id="PRO_5047208872" description="SLH domain-containing protein" evidence="1">
    <location>
        <begin position="28"/>
        <end position="706"/>
    </location>
</feature>
<dbReference type="Pfam" id="PF00395">
    <property type="entry name" value="SLH"/>
    <property type="match status" value="2"/>
</dbReference>
<dbReference type="PANTHER" id="PTHR43308:SF5">
    <property type="entry name" value="S-LAYER PROTEIN _ PEPTIDOGLYCAN ENDO-BETA-N-ACETYLGLUCOSAMINIDASE"/>
    <property type="match status" value="1"/>
</dbReference>
<keyword evidence="4" id="KW-1185">Reference proteome</keyword>
<dbReference type="Proteomes" id="UP001157114">
    <property type="component" value="Unassembled WGS sequence"/>
</dbReference>
<name>A0ABQ6G5C8_9BACL</name>
<sequence>MAKKVWHRYIISLCLLLLVVPGMPVHASAPAVSAPAETDSLTDLEGHWAKETITRWIHKGWVHGYSNGTFKPNAPITRAEFVTLVNHAFGFTSAESSLPFTDLPVTSWAYPEVAIAYKAGYFHGASGKANPNQQTVRQEGVVMLANVLRINPAANGDLSPFKDGNLVASWAKGAVAELSARKILKGDGGKFRPTDTLTRAEAVTVIDAALASSQSGGSGSGTSDQTTAYLSDMNLGGELTLVQKGDQGVPAGIGFDKNTNGYTVTLERDMEAVSIPVTVTPESDSAKVEYFVNYMDQAGEQYRKLGTNHAFTIDLKPMEDLHVYITVTSGDGKAKKGYNIDFLYKRNLQETFQVISYPNFNLGDGPHASYSLYSTNLLEQGDVVKLYDSSSRNKLLDTTTVESYGNYMVSLSLMSYSAKYELRTSGNFYIQVSRQGNIFLEGDYGYNLNELNRLTDRTGITVQQLTKQELQDQIKRGGLWKGVAGAVRLTLDPSQWSGVMAEAKYYRVELLDTNQLYQSSVAPLQTVDRGDFDPTGFNVIPVASKGGIYARSTDGNWNVSDAYFQIIFFNGEREPVGYYETTLLPDKEHLADGYTAKHMLDPTLNTGDDIPPVITDMTTITVMVIGNSLGAKLSEKANLYLVPADTELNGRTMHDLVMSGKGRGTVGDTTSSFNIISTSGLPAGDYKLVAVDYSGNVSAPVTIRLV</sequence>
<feature type="domain" description="SLH" evidence="2">
    <location>
        <begin position="100"/>
        <end position="156"/>
    </location>
</feature>
<feature type="domain" description="SLH" evidence="2">
    <location>
        <begin position="36"/>
        <end position="99"/>
    </location>
</feature>
<comment type="caution">
    <text evidence="3">The sequence shown here is derived from an EMBL/GenBank/DDBJ whole genome shotgun (WGS) entry which is preliminary data.</text>
</comment>
<accession>A0ABQ6G5C8</accession>
<proteinExistence type="predicted"/>
<keyword evidence="1" id="KW-0732">Signal</keyword>
<organism evidence="3 4">
    <name type="scientific">Paenibacillus glycanilyticus</name>
    <dbReference type="NCBI Taxonomy" id="126569"/>
    <lineage>
        <taxon>Bacteria</taxon>
        <taxon>Bacillati</taxon>
        <taxon>Bacillota</taxon>
        <taxon>Bacilli</taxon>
        <taxon>Bacillales</taxon>
        <taxon>Paenibacillaceae</taxon>
        <taxon>Paenibacillus</taxon>
    </lineage>
</organism>
<dbReference type="RefSeq" id="WP_284236839.1">
    <property type="nucleotide sequence ID" value="NZ_BSSQ01000001.1"/>
</dbReference>